<evidence type="ECO:0000256" key="1">
    <source>
        <dbReference type="SAM" id="MobiDB-lite"/>
    </source>
</evidence>
<gene>
    <name evidence="3" type="ORF">MM415A00409_0010</name>
    <name evidence="2" type="ORF">MM415B00536_0038</name>
</gene>
<accession>A0A6M3J4P5</accession>
<reference evidence="2" key="1">
    <citation type="submission" date="2020-03" db="EMBL/GenBank/DDBJ databases">
        <title>The deep terrestrial virosphere.</title>
        <authorList>
            <person name="Holmfeldt K."/>
            <person name="Nilsson E."/>
            <person name="Simone D."/>
            <person name="Lopez-Fernandez M."/>
            <person name="Wu X."/>
            <person name="de Brujin I."/>
            <person name="Lundin D."/>
            <person name="Andersson A."/>
            <person name="Bertilsson S."/>
            <person name="Dopson M."/>
        </authorList>
    </citation>
    <scope>NUCLEOTIDE SEQUENCE</scope>
    <source>
        <strain evidence="3">MM415A00409</strain>
        <strain evidence="2">MM415B00536</strain>
    </source>
</reference>
<feature type="compositionally biased region" description="Low complexity" evidence="1">
    <location>
        <begin position="600"/>
        <end position="610"/>
    </location>
</feature>
<organism evidence="2">
    <name type="scientific">viral metagenome</name>
    <dbReference type="NCBI Taxonomy" id="1070528"/>
    <lineage>
        <taxon>unclassified sequences</taxon>
        <taxon>metagenomes</taxon>
        <taxon>organismal metagenomes</taxon>
    </lineage>
</organism>
<sequence length="610" mass="67419">MAKTYKVLKPADAEFELFTTVAEITTVIDEKEQDLAILRNQMDDDFDLLTLAPSTAEEGYNVYTSPAPGNYFDKVQDGVNRSEISINIKLSATATDEEKEKAQLGEKFIWGALDQIDRHFRRIGEPSLRKQISWYGCARGRVNLRALVLARKSKGGKPEAKFDAVVWDPLHTFFEVGEDGLVWIANKRRLTKAQIWAKFGIKTKGKDAMVIDFYDQKNNSIIIDNNFAKEPTKHGLDHVPGYFGAVGSMPTVTYMDHEPTHEHRGDSVFNRARGVYAPRNQMMGRLMDIADRSVVGSIVHKSRDGKKALPDGIDPFRTFQEITIDKDESIEPLKVPGAPEITGTIFSILEGDLSQSTLPYPLSYGGTKQAMSGAALGVLVEGTRSVYSPRTHVLEQSYVWLIEELFSQYKAKGVTTTMRGYDFTGDYFSVEITPDDIDLDWYVVVNAEPKLPRDRGEEIQMALMATEKRNPGSQPLMTYDTAREDILQLRDPAAEKDKIYIQQAESLEPILIAKIVAALKKAGKPDLAEEVLMLLKPPGTAPKPQVPTELLQAAVEALAQNPETQPLAEAIVKSMQPAPSGPPPGTPQGGPPGEPPGAPPVTQQPQQPAM</sequence>
<protein>
    <recommendedName>
        <fullName evidence="4">Portal protein</fullName>
    </recommendedName>
</protein>
<evidence type="ECO:0000313" key="3">
    <source>
        <dbReference type="EMBL" id="QJA82384.1"/>
    </source>
</evidence>
<feature type="compositionally biased region" description="Pro residues" evidence="1">
    <location>
        <begin position="579"/>
        <end position="599"/>
    </location>
</feature>
<feature type="region of interest" description="Disordered" evidence="1">
    <location>
        <begin position="561"/>
        <end position="610"/>
    </location>
</feature>
<evidence type="ECO:0000313" key="2">
    <source>
        <dbReference type="EMBL" id="QJA64137.1"/>
    </source>
</evidence>
<dbReference type="AlphaFoldDB" id="A0A6M3J4P5"/>
<evidence type="ECO:0008006" key="4">
    <source>
        <dbReference type="Google" id="ProtNLM"/>
    </source>
</evidence>
<name>A0A6M3J4P5_9ZZZZ</name>
<dbReference type="EMBL" id="MT141513">
    <property type="protein sequence ID" value="QJA64137.1"/>
    <property type="molecule type" value="Genomic_DNA"/>
</dbReference>
<dbReference type="EMBL" id="MT142486">
    <property type="protein sequence ID" value="QJA82384.1"/>
    <property type="molecule type" value="Genomic_DNA"/>
</dbReference>
<proteinExistence type="predicted"/>